<dbReference type="Pfam" id="PF01262">
    <property type="entry name" value="AlaDh_PNT_C"/>
    <property type="match status" value="1"/>
</dbReference>
<evidence type="ECO:0000256" key="18">
    <source>
        <dbReference type="SAM" id="Phobius"/>
    </source>
</evidence>
<organism evidence="21 23">
    <name type="scientific">Mycolicibacterium mucogenicum</name>
    <name type="common">Mycobacterium mucogenicum</name>
    <dbReference type="NCBI Taxonomy" id="56689"/>
    <lineage>
        <taxon>Bacteria</taxon>
        <taxon>Bacillati</taxon>
        <taxon>Actinomycetota</taxon>
        <taxon>Actinomycetes</taxon>
        <taxon>Mycobacteriales</taxon>
        <taxon>Mycobacteriaceae</taxon>
        <taxon>Mycolicibacterium</taxon>
    </lineage>
</organism>
<comment type="function">
    <text evidence="1">The transhydrogenation between NADH and NADP is coupled to respiration and ATP hydrolysis and functions as a proton pump across the membrane.</text>
</comment>
<comment type="similarity">
    <text evidence="3">Belongs to the AlaDH/PNT family.</text>
</comment>
<comment type="subcellular location">
    <subcellularLocation>
        <location evidence="2">Cell inner membrane</location>
        <topology evidence="2">Multi-pass membrane protein</topology>
    </subcellularLocation>
</comment>
<evidence type="ECO:0000313" key="24">
    <source>
        <dbReference type="Proteomes" id="UP000294929"/>
    </source>
</evidence>
<evidence type="ECO:0000256" key="4">
    <source>
        <dbReference type="ARBA" id="ARBA00012943"/>
    </source>
</evidence>
<keyword evidence="22" id="KW-0560">Oxidoreductase</keyword>
<dbReference type="InterPro" id="IPR026255">
    <property type="entry name" value="NADP_transhyd_a"/>
</dbReference>
<gene>
    <name evidence="21" type="ORF">A5642_12585</name>
    <name evidence="22" type="ORF">EUA03_22115</name>
</gene>
<feature type="domain" description="Alanine dehydrogenase/pyridine nucleotide transhydrogenase N-terminal" evidence="20">
    <location>
        <begin position="4"/>
        <end position="134"/>
    </location>
</feature>
<dbReference type="InterPro" id="IPR007886">
    <property type="entry name" value="AlaDH/PNT_N"/>
</dbReference>
<dbReference type="InterPro" id="IPR008143">
    <property type="entry name" value="Ala_DH/PNT_CS2"/>
</dbReference>
<dbReference type="Gene3D" id="3.40.50.720">
    <property type="entry name" value="NAD(P)-binding Rossmann-like Domain"/>
    <property type="match status" value="2"/>
</dbReference>
<evidence type="ECO:0000256" key="6">
    <source>
        <dbReference type="ARBA" id="ARBA00022519"/>
    </source>
</evidence>
<dbReference type="EMBL" id="LZSF01000054">
    <property type="protein sequence ID" value="OBA90379.1"/>
    <property type="molecule type" value="Genomic_DNA"/>
</dbReference>
<evidence type="ECO:0000256" key="9">
    <source>
        <dbReference type="ARBA" id="ARBA00022857"/>
    </source>
</evidence>
<accession>A0A1A0MXY9</accession>
<feature type="transmembrane region" description="Helical" evidence="18">
    <location>
        <begin position="398"/>
        <end position="415"/>
    </location>
</feature>
<sequence length="506" mass="52044">MQIGIPRESHAGETRVAATPQTVGALLTLGYSVVVESGAGDASSFSDAAYVEAGADVGDPWAAQVVLKVNAPNDAEIGALADHATLVSLISPALNPELVEKLSARPITVLAMDAVPRISRAQSLDVLSSMANIAGYRAVVESAHAFGRFFTGQVTAAGKVPPAKVLVVGAGVAGLAAIGAAGSMGAIVRATDPRPEVADQVKSLGGEYLYVDKEAAEVSATGYAKEMGEDYKVREAALYAEQAGDVDIIITTALIPGRPAPRIITAEMVASMKPGSVIVDMAAANGGNVEGTVKDQAIVTDNGVTIIGYTDLAGRLPATASQLYGTNLVNLLKLLTPEKDGQLTLNFEDVVQRSVTVVRDGETTWPPPPVQVSAAPAAAAAPVVKAEPKTPMSSSRRIGITFTAAAVLFVLIALSPAALQVHLTVFALAIVIGYYVIGHVHHALHTPLMSVTNAISGIIVVGALLQIGHGDVIVTSLATVAILLASINVFGGFAVTRRMLAMFSRS</sequence>
<evidence type="ECO:0000256" key="5">
    <source>
        <dbReference type="ARBA" id="ARBA00022475"/>
    </source>
</evidence>
<dbReference type="Proteomes" id="UP000294929">
    <property type="component" value="Unassembled WGS sequence"/>
</dbReference>
<evidence type="ECO:0000313" key="23">
    <source>
        <dbReference type="Proteomes" id="UP000093962"/>
    </source>
</evidence>
<dbReference type="RefSeq" id="WP_064857902.1">
    <property type="nucleotide sequence ID" value="NZ_LZSF01000054.1"/>
</dbReference>
<reference evidence="21 23" key="1">
    <citation type="submission" date="2016-06" db="EMBL/GenBank/DDBJ databases">
        <authorList>
            <person name="Kjaerup R.B."/>
            <person name="Dalgaard T.S."/>
            <person name="Juul-Madsen H.R."/>
        </authorList>
    </citation>
    <scope>NUCLEOTIDE SEQUENCE [LARGE SCALE GENOMIC DNA]</scope>
    <source>
        <strain evidence="21 23">1199456.5</strain>
    </source>
</reference>
<keyword evidence="9" id="KW-0521">NADP</keyword>
<evidence type="ECO:0000256" key="13">
    <source>
        <dbReference type="ARBA" id="ARBA00023136"/>
    </source>
</evidence>
<comment type="catalytic activity">
    <reaction evidence="14">
        <text>NAD(+) + NADPH + H(+)(in) = NADH + NADP(+) + H(+)(out)</text>
        <dbReference type="Rhea" id="RHEA:47992"/>
        <dbReference type="ChEBI" id="CHEBI:15378"/>
        <dbReference type="ChEBI" id="CHEBI:57540"/>
        <dbReference type="ChEBI" id="CHEBI:57783"/>
        <dbReference type="ChEBI" id="CHEBI:57945"/>
        <dbReference type="ChEBI" id="CHEBI:58349"/>
        <dbReference type="EC" id="7.1.1.1"/>
    </reaction>
</comment>
<feature type="transmembrane region" description="Helical" evidence="18">
    <location>
        <begin position="421"/>
        <end position="437"/>
    </location>
</feature>
<dbReference type="PIRSF" id="PIRSF000203">
    <property type="entry name" value="NADP_transhydrogenase_alpha"/>
    <property type="match status" value="1"/>
</dbReference>
<evidence type="ECO:0000256" key="2">
    <source>
        <dbReference type="ARBA" id="ARBA00004429"/>
    </source>
</evidence>
<evidence type="ECO:0000256" key="15">
    <source>
        <dbReference type="ARBA" id="ARBA00071831"/>
    </source>
</evidence>
<evidence type="ECO:0000256" key="7">
    <source>
        <dbReference type="ARBA" id="ARBA00022692"/>
    </source>
</evidence>
<dbReference type="Pfam" id="PF12769">
    <property type="entry name" value="PNTB_4TM"/>
    <property type="match status" value="1"/>
</dbReference>
<feature type="domain" description="Alanine dehydrogenase/pyridine nucleotide transhydrogenase NAD(H)-binding" evidence="19">
    <location>
        <begin position="143"/>
        <end position="308"/>
    </location>
</feature>
<dbReference type="OrthoDB" id="9804592at2"/>
<dbReference type="SMART" id="SM01002">
    <property type="entry name" value="AlaDh_PNT_C"/>
    <property type="match status" value="1"/>
</dbReference>
<keyword evidence="5" id="KW-1003">Cell membrane</keyword>
<dbReference type="EMBL" id="SDLO01000023">
    <property type="protein sequence ID" value="TDK85707.1"/>
    <property type="molecule type" value="Genomic_DNA"/>
</dbReference>
<dbReference type="EC" id="7.1.1.1" evidence="4"/>
<dbReference type="InterPro" id="IPR007698">
    <property type="entry name" value="AlaDH/PNT_NAD(H)-bd"/>
</dbReference>
<dbReference type="SUPFAM" id="SSF52283">
    <property type="entry name" value="Formate/glycerate dehydrogenase catalytic domain-like"/>
    <property type="match status" value="1"/>
</dbReference>
<dbReference type="GO" id="GO:0016491">
    <property type="term" value="F:oxidoreductase activity"/>
    <property type="evidence" value="ECO:0007669"/>
    <property type="project" value="UniProtKB-KW"/>
</dbReference>
<evidence type="ECO:0000256" key="1">
    <source>
        <dbReference type="ARBA" id="ARBA00003943"/>
    </source>
</evidence>
<feature type="transmembrane region" description="Helical" evidence="18">
    <location>
        <begin position="449"/>
        <end position="467"/>
    </location>
</feature>
<evidence type="ECO:0000256" key="10">
    <source>
        <dbReference type="ARBA" id="ARBA00022967"/>
    </source>
</evidence>
<dbReference type="InterPro" id="IPR036291">
    <property type="entry name" value="NAD(P)-bd_dom_sf"/>
</dbReference>
<dbReference type="GO" id="GO:0006740">
    <property type="term" value="P:NADPH regeneration"/>
    <property type="evidence" value="ECO:0007669"/>
    <property type="project" value="TreeGrafter"/>
</dbReference>
<evidence type="ECO:0000256" key="17">
    <source>
        <dbReference type="ARBA" id="ARBA00083734"/>
    </source>
</evidence>
<keyword evidence="13 18" id="KW-0472">Membrane</keyword>
<evidence type="ECO:0000256" key="11">
    <source>
        <dbReference type="ARBA" id="ARBA00022989"/>
    </source>
</evidence>
<keyword evidence="12" id="KW-0520">NAD</keyword>
<dbReference type="Proteomes" id="UP000093962">
    <property type="component" value="Unassembled WGS sequence"/>
</dbReference>
<protein>
    <recommendedName>
        <fullName evidence="15">NAD(P) transhydrogenase subunit alpha</fullName>
        <ecNumber evidence="4">7.1.1.1</ecNumber>
    </recommendedName>
    <alternativeName>
        <fullName evidence="17">Nicotinamide nucleotide transhydrogenase subunit alpha</fullName>
    </alternativeName>
    <alternativeName>
        <fullName evidence="16">Pyridine nucleotide transhydrogenase subunit alpha</fullName>
    </alternativeName>
</protein>
<proteinExistence type="inferred from homology"/>
<keyword evidence="8" id="KW-0547">Nucleotide-binding</keyword>
<evidence type="ECO:0000259" key="20">
    <source>
        <dbReference type="SMART" id="SM01003"/>
    </source>
</evidence>
<dbReference type="PANTHER" id="PTHR10160">
    <property type="entry name" value="NAD(P) TRANSHYDROGENASE"/>
    <property type="match status" value="1"/>
</dbReference>
<dbReference type="SUPFAM" id="SSF51735">
    <property type="entry name" value="NAD(P)-binding Rossmann-fold domains"/>
    <property type="match status" value="1"/>
</dbReference>
<keyword evidence="11 18" id="KW-1133">Transmembrane helix</keyword>
<dbReference type="GO" id="GO:0005886">
    <property type="term" value="C:plasma membrane"/>
    <property type="evidence" value="ECO:0007669"/>
    <property type="project" value="UniProtKB-SubCell"/>
</dbReference>
<evidence type="ECO:0000256" key="16">
    <source>
        <dbReference type="ARBA" id="ARBA00079788"/>
    </source>
</evidence>
<dbReference type="NCBIfam" id="TIGR00561">
    <property type="entry name" value="pntA"/>
    <property type="match status" value="1"/>
</dbReference>
<evidence type="ECO:0000256" key="3">
    <source>
        <dbReference type="ARBA" id="ARBA00005689"/>
    </source>
</evidence>
<dbReference type="PROSITE" id="PS00837">
    <property type="entry name" value="ALADH_PNT_2"/>
    <property type="match status" value="1"/>
</dbReference>
<dbReference type="GO" id="GO:0050661">
    <property type="term" value="F:NADP binding"/>
    <property type="evidence" value="ECO:0007669"/>
    <property type="project" value="TreeGrafter"/>
</dbReference>
<dbReference type="InterPro" id="IPR024605">
    <property type="entry name" value="NADP_transhyd_a_C"/>
</dbReference>
<evidence type="ECO:0000313" key="21">
    <source>
        <dbReference type="EMBL" id="OBA90379.1"/>
    </source>
</evidence>
<dbReference type="GO" id="GO:0008750">
    <property type="term" value="F:proton-translocating NAD(P)+ transhydrogenase activity"/>
    <property type="evidence" value="ECO:0007669"/>
    <property type="project" value="UniProtKB-EC"/>
</dbReference>
<evidence type="ECO:0000256" key="12">
    <source>
        <dbReference type="ARBA" id="ARBA00023027"/>
    </source>
</evidence>
<keyword evidence="6" id="KW-0997">Cell inner membrane</keyword>
<dbReference type="AlphaFoldDB" id="A0A1A0MXY9"/>
<dbReference type="SMART" id="SM01003">
    <property type="entry name" value="AlaDh_PNT_N"/>
    <property type="match status" value="1"/>
</dbReference>
<name>A0A1A0MXY9_MYCMU</name>
<keyword evidence="10" id="KW-1278">Translocase</keyword>
<dbReference type="Pfam" id="PF05222">
    <property type="entry name" value="AlaDh_PNT_N"/>
    <property type="match status" value="1"/>
</dbReference>
<evidence type="ECO:0000256" key="8">
    <source>
        <dbReference type="ARBA" id="ARBA00022741"/>
    </source>
</evidence>
<dbReference type="PANTHER" id="PTHR10160:SF19">
    <property type="entry name" value="PROTON-TRANSLOCATING NAD(P)(+) TRANSHYDROGENASE"/>
    <property type="match status" value="1"/>
</dbReference>
<reference evidence="22 24" key="2">
    <citation type="submission" date="2019-01" db="EMBL/GenBank/DDBJ databases">
        <title>High-quality-draft genome sequences of five non-tuberculosis mycobacteriaceae isolated from a nosocomial environment.</title>
        <authorList>
            <person name="Tiago I."/>
            <person name="Alarico S."/>
            <person name="Pereira S.G."/>
            <person name="Coelho C."/>
            <person name="Maranha A."/>
            <person name="Empadinhas N."/>
        </authorList>
    </citation>
    <scope>NUCLEOTIDE SEQUENCE [LARGE SCALE GENOMIC DNA]</scope>
    <source>
        <strain evidence="22 24">24AIII</strain>
    </source>
</reference>
<dbReference type="NCBIfam" id="NF006942">
    <property type="entry name" value="PRK09424.1"/>
    <property type="match status" value="1"/>
</dbReference>
<dbReference type="FunFam" id="3.40.50.720:FF:000028">
    <property type="entry name" value="NAD(P) transhydrogenase subunit alpha"/>
    <property type="match status" value="1"/>
</dbReference>
<dbReference type="CDD" id="cd05304">
    <property type="entry name" value="Rubrum_tdh"/>
    <property type="match status" value="1"/>
</dbReference>
<feature type="transmembrane region" description="Helical" evidence="18">
    <location>
        <begin position="473"/>
        <end position="495"/>
    </location>
</feature>
<keyword evidence="7 18" id="KW-0812">Transmembrane</keyword>
<evidence type="ECO:0000256" key="14">
    <source>
        <dbReference type="ARBA" id="ARBA00048202"/>
    </source>
</evidence>
<comment type="caution">
    <text evidence="21">The sequence shown here is derived from an EMBL/GenBank/DDBJ whole genome shotgun (WGS) entry which is preliminary data.</text>
</comment>
<evidence type="ECO:0000259" key="19">
    <source>
        <dbReference type="SMART" id="SM01002"/>
    </source>
</evidence>
<evidence type="ECO:0000313" key="22">
    <source>
        <dbReference type="EMBL" id="TDK85707.1"/>
    </source>
</evidence>